<keyword evidence="3" id="KW-1185">Reference proteome</keyword>
<dbReference type="InterPro" id="IPR029062">
    <property type="entry name" value="Class_I_gatase-like"/>
</dbReference>
<gene>
    <name evidence="2" type="ORF">BT67DRAFT_410189</name>
</gene>
<dbReference type="InterPro" id="IPR017926">
    <property type="entry name" value="GATASE"/>
</dbReference>
<dbReference type="InterPro" id="IPR044992">
    <property type="entry name" value="ChyE-like"/>
</dbReference>
<dbReference type="CDD" id="cd01741">
    <property type="entry name" value="GATase1_1"/>
    <property type="match status" value="1"/>
</dbReference>
<dbReference type="PANTHER" id="PTHR42695">
    <property type="entry name" value="GLUTAMINE AMIDOTRANSFERASE YLR126C-RELATED"/>
    <property type="match status" value="1"/>
</dbReference>
<dbReference type="Proteomes" id="UP001304895">
    <property type="component" value="Unassembled WGS sequence"/>
</dbReference>
<reference evidence="2" key="2">
    <citation type="submission" date="2023-05" db="EMBL/GenBank/DDBJ databases">
        <authorList>
            <consortium name="Lawrence Berkeley National Laboratory"/>
            <person name="Steindorff A."/>
            <person name="Hensen N."/>
            <person name="Bonometti L."/>
            <person name="Westerberg I."/>
            <person name="Brannstrom I.O."/>
            <person name="Guillou S."/>
            <person name="Cros-Aarteil S."/>
            <person name="Calhoun S."/>
            <person name="Haridas S."/>
            <person name="Kuo A."/>
            <person name="Mondo S."/>
            <person name="Pangilinan J."/>
            <person name="Riley R."/>
            <person name="Labutti K."/>
            <person name="Andreopoulos B."/>
            <person name="Lipzen A."/>
            <person name="Chen C."/>
            <person name="Yanf M."/>
            <person name="Daum C."/>
            <person name="Ng V."/>
            <person name="Clum A."/>
            <person name="Ohm R."/>
            <person name="Martin F."/>
            <person name="Silar P."/>
            <person name="Natvig D."/>
            <person name="Lalanne C."/>
            <person name="Gautier V."/>
            <person name="Ament-Velasquez S.L."/>
            <person name="Kruys A."/>
            <person name="Hutchinson M.I."/>
            <person name="Powell A.J."/>
            <person name="Barry K."/>
            <person name="Miller A.N."/>
            <person name="Grigoriev I.V."/>
            <person name="Debuchy R."/>
            <person name="Gladieux P."/>
            <person name="Thoren M.H."/>
            <person name="Johannesson H."/>
        </authorList>
    </citation>
    <scope>NUCLEOTIDE SEQUENCE</scope>
    <source>
        <strain evidence="2">CBS 123565</strain>
    </source>
</reference>
<reference evidence="2" key="1">
    <citation type="journal article" date="2023" name="Mol. Phylogenet. Evol.">
        <title>Genome-scale phylogeny and comparative genomics of the fungal order Sordariales.</title>
        <authorList>
            <person name="Hensen N."/>
            <person name="Bonometti L."/>
            <person name="Westerberg I."/>
            <person name="Brannstrom I.O."/>
            <person name="Guillou S."/>
            <person name="Cros-Aarteil S."/>
            <person name="Calhoun S."/>
            <person name="Haridas S."/>
            <person name="Kuo A."/>
            <person name="Mondo S."/>
            <person name="Pangilinan J."/>
            <person name="Riley R."/>
            <person name="LaButti K."/>
            <person name="Andreopoulos B."/>
            <person name="Lipzen A."/>
            <person name="Chen C."/>
            <person name="Yan M."/>
            <person name="Daum C."/>
            <person name="Ng V."/>
            <person name="Clum A."/>
            <person name="Steindorff A."/>
            <person name="Ohm R.A."/>
            <person name="Martin F."/>
            <person name="Silar P."/>
            <person name="Natvig D.O."/>
            <person name="Lalanne C."/>
            <person name="Gautier V."/>
            <person name="Ament-Velasquez S.L."/>
            <person name="Kruys A."/>
            <person name="Hutchinson M.I."/>
            <person name="Powell A.J."/>
            <person name="Barry K."/>
            <person name="Miller A.N."/>
            <person name="Grigoriev I.V."/>
            <person name="Debuchy R."/>
            <person name="Gladieux P."/>
            <person name="Hiltunen Thoren M."/>
            <person name="Johannesson H."/>
        </authorList>
    </citation>
    <scope>NUCLEOTIDE SEQUENCE</scope>
    <source>
        <strain evidence="2">CBS 123565</strain>
    </source>
</reference>
<feature type="domain" description="Glutamine amidotransferase" evidence="1">
    <location>
        <begin position="67"/>
        <end position="203"/>
    </location>
</feature>
<dbReference type="Pfam" id="PF00117">
    <property type="entry name" value="GATase"/>
    <property type="match status" value="1"/>
</dbReference>
<organism evidence="2 3">
    <name type="scientific">Trichocladium antarcticum</name>
    <dbReference type="NCBI Taxonomy" id="1450529"/>
    <lineage>
        <taxon>Eukaryota</taxon>
        <taxon>Fungi</taxon>
        <taxon>Dikarya</taxon>
        <taxon>Ascomycota</taxon>
        <taxon>Pezizomycotina</taxon>
        <taxon>Sordariomycetes</taxon>
        <taxon>Sordariomycetidae</taxon>
        <taxon>Sordariales</taxon>
        <taxon>Chaetomiaceae</taxon>
        <taxon>Trichocladium</taxon>
    </lineage>
</organism>
<dbReference type="PROSITE" id="PS51273">
    <property type="entry name" value="GATASE_TYPE_1"/>
    <property type="match status" value="1"/>
</dbReference>
<dbReference type="Gene3D" id="3.40.50.880">
    <property type="match status" value="1"/>
</dbReference>
<dbReference type="GO" id="GO:0005829">
    <property type="term" value="C:cytosol"/>
    <property type="evidence" value="ECO:0007669"/>
    <property type="project" value="TreeGrafter"/>
</dbReference>
<dbReference type="AlphaFoldDB" id="A0AAN6UFK8"/>
<dbReference type="EMBL" id="MU853432">
    <property type="protein sequence ID" value="KAK4130726.1"/>
    <property type="molecule type" value="Genomic_DNA"/>
</dbReference>
<proteinExistence type="predicted"/>
<evidence type="ECO:0000259" key="1">
    <source>
        <dbReference type="Pfam" id="PF00117"/>
    </source>
</evidence>
<evidence type="ECO:0000313" key="3">
    <source>
        <dbReference type="Proteomes" id="UP001304895"/>
    </source>
</evidence>
<dbReference type="GO" id="GO:0005634">
    <property type="term" value="C:nucleus"/>
    <property type="evidence" value="ECO:0007669"/>
    <property type="project" value="TreeGrafter"/>
</dbReference>
<name>A0AAN6UFK8_9PEZI</name>
<comment type="caution">
    <text evidence="2">The sequence shown here is derived from an EMBL/GenBank/DDBJ whole genome shotgun (WGS) entry which is preliminary data.</text>
</comment>
<accession>A0AAN6UFK8</accession>
<sequence length="251" mass="27909">MPTTPLRLAVLEADTPVPRANERYKGYFGVFRHLLAQAVAPAPLESVLSLTGHDIVRDPSAYPSLDDVDAILVTGSKHNAFDDDEWILALVEYVRRALTEYNGRVRVVGICFGHQIVARALGAPVGRSDNGWEVSVTETRLTEKGRELFGGRETLQIQQMHRDQAFGVPAGAELLASTDKCMNHGFVIPGRVITVQGHPEFTEDIMREILELRHETGLFTDDVFQSGMARNSNAHDGILMTRVFLKFLQEQ</sequence>
<dbReference type="SUPFAM" id="SSF52317">
    <property type="entry name" value="Class I glutamine amidotransferase-like"/>
    <property type="match status" value="1"/>
</dbReference>
<evidence type="ECO:0000313" key="2">
    <source>
        <dbReference type="EMBL" id="KAK4130726.1"/>
    </source>
</evidence>
<dbReference type="PANTHER" id="PTHR42695:SF5">
    <property type="entry name" value="GLUTAMINE AMIDOTRANSFERASE YLR126C-RELATED"/>
    <property type="match status" value="1"/>
</dbReference>
<protein>
    <submittedName>
        <fullName evidence="2">Class I glutamine amidotransferase-like protein</fullName>
    </submittedName>
</protein>
<keyword evidence="2" id="KW-0315">Glutamine amidotransferase</keyword>